<keyword evidence="2" id="KW-1185">Reference proteome</keyword>
<dbReference type="AlphaFoldDB" id="M0MHS3"/>
<evidence type="ECO:0000313" key="1">
    <source>
        <dbReference type="EMBL" id="EMA44259.1"/>
    </source>
</evidence>
<dbReference type="Gene3D" id="1.10.1670.10">
    <property type="entry name" value="Helix-hairpin-Helix base-excision DNA repair enzymes (C-terminal)"/>
    <property type="match status" value="1"/>
</dbReference>
<proteinExistence type="predicted"/>
<dbReference type="InterPro" id="IPR011257">
    <property type="entry name" value="DNA_glycosylase"/>
</dbReference>
<comment type="caution">
    <text evidence="1">The sequence shown here is derived from an EMBL/GenBank/DDBJ whole genome shotgun (WGS) entry which is preliminary data.</text>
</comment>
<sequence>MLPEKRAMVGIEDTDDRARYLTFVACIDYQRDAEALWQKTRRLWDDERWIYEPTTLFEERSLEELVDLFREQGMRFGKRDAEIWHQNAETFYRHYRSTPLKLFEKHDFDAPSILKAVRSDSGFPYLGGEKIGPLWMRLMHEDVHPLSNITEINIPVDVQIRKVTKVILGQEYSDTEIRSFWSQFCVEHGFDPVKVDQPLWLIGTHWNDWGREYLEDQLEAADVASDRPQLKVPLREEYGTIDEWLDAVAASIDVETEVMWEIYDQIDAEESEADQSRC</sequence>
<name>M0MHS3_9EURY</name>
<evidence type="ECO:0000313" key="2">
    <source>
        <dbReference type="Proteomes" id="UP000011669"/>
    </source>
</evidence>
<gene>
    <name evidence="1" type="ORF">C449_12053</name>
</gene>
<dbReference type="InParanoid" id="M0MHS3"/>
<dbReference type="InterPro" id="IPR023170">
    <property type="entry name" value="HhH_base_excis_C"/>
</dbReference>
<accession>M0MHS3</accession>
<dbReference type="EMBL" id="AOMD01000025">
    <property type="protein sequence ID" value="EMA44259.1"/>
    <property type="molecule type" value="Genomic_DNA"/>
</dbReference>
<dbReference type="GO" id="GO:0006281">
    <property type="term" value="P:DNA repair"/>
    <property type="evidence" value="ECO:0007669"/>
    <property type="project" value="InterPro"/>
</dbReference>
<reference evidence="1 2" key="1">
    <citation type="journal article" date="2014" name="PLoS Genet.">
        <title>Phylogenetically driven sequencing of extremely halophilic archaea reveals strategies for static and dynamic osmo-response.</title>
        <authorList>
            <person name="Becker E.A."/>
            <person name="Seitzer P.M."/>
            <person name="Tritt A."/>
            <person name="Larsen D."/>
            <person name="Krusor M."/>
            <person name="Yao A.I."/>
            <person name="Wu D."/>
            <person name="Madern D."/>
            <person name="Eisen J.A."/>
            <person name="Darling A.E."/>
            <person name="Facciotti M.T."/>
        </authorList>
    </citation>
    <scope>NUCLEOTIDE SEQUENCE [LARGE SCALE GENOMIC DNA]</scope>
    <source>
        <strain evidence="1 2">DSM 5350</strain>
    </source>
</reference>
<dbReference type="GO" id="GO:0003824">
    <property type="term" value="F:catalytic activity"/>
    <property type="evidence" value="ECO:0007669"/>
    <property type="project" value="InterPro"/>
</dbReference>
<dbReference type="Proteomes" id="UP000011669">
    <property type="component" value="Unassembled WGS sequence"/>
</dbReference>
<dbReference type="SUPFAM" id="SSF48150">
    <property type="entry name" value="DNA-glycosylase"/>
    <property type="match status" value="1"/>
</dbReference>
<organism evidence="1 2">
    <name type="scientific">Halococcus saccharolyticus DSM 5350</name>
    <dbReference type="NCBI Taxonomy" id="1227455"/>
    <lineage>
        <taxon>Archaea</taxon>
        <taxon>Methanobacteriati</taxon>
        <taxon>Methanobacteriota</taxon>
        <taxon>Stenosarchaea group</taxon>
        <taxon>Halobacteria</taxon>
        <taxon>Halobacteriales</taxon>
        <taxon>Halococcaceae</taxon>
        <taxon>Halococcus</taxon>
    </lineage>
</organism>
<protein>
    <submittedName>
        <fullName evidence="1">Uncharacterized protein</fullName>
    </submittedName>
</protein>